<name>Q2N986_ERYLH</name>
<dbReference type="STRING" id="314225.ELI_08315"/>
<keyword evidence="1" id="KW-0812">Transmembrane</keyword>
<dbReference type="RefSeq" id="WP_011414585.1">
    <property type="nucleotide sequence ID" value="NC_007722.1"/>
</dbReference>
<dbReference type="HOGENOM" id="CLU_2769532_0_0_5"/>
<dbReference type="EMBL" id="CP000157">
    <property type="protein sequence ID" value="ABC63755.1"/>
    <property type="molecule type" value="Genomic_DNA"/>
</dbReference>
<dbReference type="Proteomes" id="UP000008808">
    <property type="component" value="Chromosome"/>
</dbReference>
<evidence type="ECO:0000313" key="2">
    <source>
        <dbReference type="EMBL" id="ABC63755.1"/>
    </source>
</evidence>
<feature type="transmembrane region" description="Helical" evidence="1">
    <location>
        <begin position="46"/>
        <end position="63"/>
    </location>
</feature>
<sequence length="69" mass="6993">MELTKRLTILVAIACVLLMPLATQSVARGSMNAAQAEQQEADASGLAALGAVVLVALAIVFTSPEPGAE</sequence>
<evidence type="ECO:0000256" key="1">
    <source>
        <dbReference type="SAM" id="Phobius"/>
    </source>
</evidence>
<organism evidence="2 3">
    <name type="scientific">Erythrobacter litoralis (strain HTCC2594)</name>
    <dbReference type="NCBI Taxonomy" id="314225"/>
    <lineage>
        <taxon>Bacteria</taxon>
        <taxon>Pseudomonadati</taxon>
        <taxon>Pseudomonadota</taxon>
        <taxon>Alphaproteobacteria</taxon>
        <taxon>Sphingomonadales</taxon>
        <taxon>Erythrobacteraceae</taxon>
        <taxon>Erythrobacter/Porphyrobacter group</taxon>
        <taxon>Erythrobacter</taxon>
    </lineage>
</organism>
<gene>
    <name evidence="2" type="ordered locus">ELI_08315</name>
</gene>
<keyword evidence="1" id="KW-1133">Transmembrane helix</keyword>
<evidence type="ECO:0000313" key="3">
    <source>
        <dbReference type="Proteomes" id="UP000008808"/>
    </source>
</evidence>
<keyword evidence="3" id="KW-1185">Reference proteome</keyword>
<accession>Q2N986</accession>
<dbReference type="KEGG" id="eli:ELI_08315"/>
<proteinExistence type="predicted"/>
<reference evidence="3" key="1">
    <citation type="journal article" date="2009" name="J. Bacteriol.">
        <title>Complete genome sequence of Erythrobacter litoralis HTCC2594.</title>
        <authorList>
            <person name="Oh H.M."/>
            <person name="Giovannoni S.J."/>
            <person name="Ferriera S."/>
            <person name="Johnson J."/>
            <person name="Cho J.C."/>
        </authorList>
    </citation>
    <scope>NUCLEOTIDE SEQUENCE [LARGE SCALE GENOMIC DNA]</scope>
    <source>
        <strain evidence="3">HTCC2594</strain>
    </source>
</reference>
<dbReference type="AlphaFoldDB" id="Q2N986"/>
<protein>
    <submittedName>
        <fullName evidence="2">Uncharacterized protein</fullName>
    </submittedName>
</protein>
<keyword evidence="1" id="KW-0472">Membrane</keyword>